<dbReference type="InterPro" id="IPR013783">
    <property type="entry name" value="Ig-like_fold"/>
</dbReference>
<dbReference type="InterPro" id="IPR015919">
    <property type="entry name" value="Cadherin-like_sf"/>
</dbReference>
<reference evidence="1 2" key="1">
    <citation type="submission" date="2018-04" db="EMBL/GenBank/DDBJ databases">
        <title>The genome sequence of Caulobacter sp. 744.</title>
        <authorList>
            <person name="Gao J."/>
            <person name="Sun J."/>
        </authorList>
    </citation>
    <scope>NUCLEOTIDE SEQUENCE [LARGE SCALE GENOMIC DNA]</scope>
    <source>
        <strain evidence="1 2">774</strain>
    </source>
</reference>
<dbReference type="GO" id="GO:0005509">
    <property type="term" value="F:calcium ion binding"/>
    <property type="evidence" value="ECO:0007669"/>
    <property type="project" value="InterPro"/>
</dbReference>
<dbReference type="Gene3D" id="2.60.40.10">
    <property type="entry name" value="Immunoglobulins"/>
    <property type="match status" value="4"/>
</dbReference>
<comment type="caution">
    <text evidence="1">The sequence shown here is derived from an EMBL/GenBank/DDBJ whole genome shotgun (WGS) entry which is preliminary data.</text>
</comment>
<dbReference type="Pfam" id="PF05345">
    <property type="entry name" value="He_PIG"/>
    <property type="match status" value="4"/>
</dbReference>
<keyword evidence="2" id="KW-1185">Reference proteome</keyword>
<dbReference type="PANTHER" id="PTHR37494:SF1">
    <property type="entry name" value="STAPHYLOCOCCUS AUREUS SURFACE PROTEIN A"/>
    <property type="match status" value="1"/>
</dbReference>
<dbReference type="GO" id="GO:0016020">
    <property type="term" value="C:membrane"/>
    <property type="evidence" value="ECO:0007669"/>
    <property type="project" value="InterPro"/>
</dbReference>
<organism evidence="1 2">
    <name type="scientific">Caulobacter endophyticus</name>
    <dbReference type="NCBI Taxonomy" id="2172652"/>
    <lineage>
        <taxon>Bacteria</taxon>
        <taxon>Pseudomonadati</taxon>
        <taxon>Pseudomonadota</taxon>
        <taxon>Alphaproteobacteria</taxon>
        <taxon>Caulobacterales</taxon>
        <taxon>Caulobacteraceae</taxon>
        <taxon>Caulobacter</taxon>
    </lineage>
</organism>
<dbReference type="PANTHER" id="PTHR37494">
    <property type="entry name" value="HEMAGGLUTININ"/>
    <property type="match status" value="1"/>
</dbReference>
<evidence type="ECO:0000313" key="1">
    <source>
        <dbReference type="EMBL" id="PVM94036.1"/>
    </source>
</evidence>
<accession>A0A2T9KDI8</accession>
<proteinExistence type="predicted"/>
<name>A0A2T9KDI8_9CAUL</name>
<gene>
    <name evidence="1" type="ORF">DDF67_01025</name>
</gene>
<sequence length="351" mass="33421">TVAATGGTAPVTFAVTTGALPTGLSLNASIGVISGTATAAGAYSFKITATDANGLTDAKTYSGSISAGVAITTTSLPTPLLGQAYSHTVVTSGGTAPVTFAVTTGALPTGLSLNASNGVISGKATAAGAYNFAVTAADANGLTDAETYSGTISAGVVITTASLPTPVLGQDYSQTVSTTGGTAPVTFAVTTGALPTGLTLNASTGAISGTATAAGAYSFAVTAADADGLTDAETYSGTISAAVAITTTSLPTPVLGQAYSQTVATSDGTAPVTFAVNTGSLPTGLTLNASTGVLSGTATAAGAYSFAITATDANSLTDAKTYSGTISAGVVITTTSLPAPVLGQAYSQTIA</sequence>
<dbReference type="RefSeq" id="WP_199229108.1">
    <property type="nucleotide sequence ID" value="NZ_QDKQ01000010.1"/>
</dbReference>
<feature type="non-terminal residue" evidence="1">
    <location>
        <position position="351"/>
    </location>
</feature>
<dbReference type="AlphaFoldDB" id="A0A2T9KDI8"/>
<dbReference type="Proteomes" id="UP000245073">
    <property type="component" value="Unassembled WGS sequence"/>
</dbReference>
<feature type="non-terminal residue" evidence="1">
    <location>
        <position position="1"/>
    </location>
</feature>
<evidence type="ECO:0000313" key="2">
    <source>
        <dbReference type="Proteomes" id="UP000245073"/>
    </source>
</evidence>
<dbReference type="SUPFAM" id="SSF49313">
    <property type="entry name" value="Cadherin-like"/>
    <property type="match status" value="4"/>
</dbReference>
<dbReference type="EMBL" id="QDKQ01000010">
    <property type="protein sequence ID" value="PVM94036.1"/>
    <property type="molecule type" value="Genomic_DNA"/>
</dbReference>
<protein>
    <submittedName>
        <fullName evidence="1">Autotransporter outer membrane beta-barrel domain-containing protein</fullName>
    </submittedName>
</protein>